<proteinExistence type="predicted"/>
<evidence type="ECO:0000313" key="2">
    <source>
        <dbReference type="Proteomes" id="UP001140091"/>
    </source>
</evidence>
<comment type="caution">
    <text evidence="1">The sequence shown here is derived from an EMBL/GenBank/DDBJ whole genome shotgun (WGS) entry which is preliminary data.</text>
</comment>
<gene>
    <name evidence="1" type="ORF">H1R20_g7469</name>
</gene>
<feature type="non-terminal residue" evidence="1">
    <location>
        <position position="155"/>
    </location>
</feature>
<accession>A0A9W8J7J7</accession>
<reference evidence="1" key="1">
    <citation type="submission" date="2022-06" db="EMBL/GenBank/DDBJ databases">
        <title>Genome Sequence of Candolleomyces eurysporus.</title>
        <authorList>
            <person name="Buettner E."/>
        </authorList>
    </citation>
    <scope>NUCLEOTIDE SEQUENCE</scope>
    <source>
        <strain evidence="1">VTCC 930004</strain>
    </source>
</reference>
<keyword evidence="2" id="KW-1185">Reference proteome</keyword>
<sequence>MAVVTAATTNVDCNADDAVFVGGGVELVVATGLSSFSIVLDAFDPTIVCCPSSTSVISVSGDGFSPVLESVLEFILVGYGKETRKRARRVENCRSGTNVAIPLLYKLGSSTGKLHQETTIGGLALDRSKTNFKEVESEVVVGDDPAGGTYSGPGL</sequence>
<organism evidence="1 2">
    <name type="scientific">Candolleomyces eurysporus</name>
    <dbReference type="NCBI Taxonomy" id="2828524"/>
    <lineage>
        <taxon>Eukaryota</taxon>
        <taxon>Fungi</taxon>
        <taxon>Dikarya</taxon>
        <taxon>Basidiomycota</taxon>
        <taxon>Agaricomycotina</taxon>
        <taxon>Agaricomycetes</taxon>
        <taxon>Agaricomycetidae</taxon>
        <taxon>Agaricales</taxon>
        <taxon>Agaricineae</taxon>
        <taxon>Psathyrellaceae</taxon>
        <taxon>Candolleomyces</taxon>
    </lineage>
</organism>
<dbReference type="EMBL" id="JANBPK010000864">
    <property type="protein sequence ID" value="KAJ2929625.1"/>
    <property type="molecule type" value="Genomic_DNA"/>
</dbReference>
<name>A0A9W8J7J7_9AGAR</name>
<evidence type="ECO:0000313" key="1">
    <source>
        <dbReference type="EMBL" id="KAJ2929625.1"/>
    </source>
</evidence>
<protein>
    <submittedName>
        <fullName evidence="1">Uncharacterized protein</fullName>
    </submittedName>
</protein>
<dbReference type="AlphaFoldDB" id="A0A9W8J7J7"/>
<dbReference type="Proteomes" id="UP001140091">
    <property type="component" value="Unassembled WGS sequence"/>
</dbReference>